<evidence type="ECO:0000256" key="8">
    <source>
        <dbReference type="RuleBase" id="RU003814"/>
    </source>
</evidence>
<accession>A0A0J9C3G5</accession>
<dbReference type="SUPFAM" id="SSF100950">
    <property type="entry name" value="NagB/RpiA/CoA transferase-like"/>
    <property type="match status" value="1"/>
</dbReference>
<dbReference type="GO" id="GO:0003743">
    <property type="term" value="F:translation initiation factor activity"/>
    <property type="evidence" value="ECO:0007669"/>
    <property type="project" value="UniProtKB-KW"/>
</dbReference>
<dbReference type="PANTHER" id="PTHR45859">
    <property type="entry name" value="TRANSLATION INITIATION FACTOR EIF-2B SUBUNIT BETA"/>
    <property type="match status" value="1"/>
</dbReference>
<keyword evidence="4" id="KW-0648">Protein biosynthesis</keyword>
<gene>
    <name evidence="9" type="ORF">HMPREF9470_02442</name>
</gene>
<evidence type="ECO:0000256" key="5">
    <source>
        <dbReference type="ARBA" id="ARBA00044122"/>
    </source>
</evidence>
<dbReference type="GO" id="GO:0005085">
    <property type="term" value="F:guanyl-nucleotide exchange factor activity"/>
    <property type="evidence" value="ECO:0007669"/>
    <property type="project" value="TreeGrafter"/>
</dbReference>
<dbReference type="AlphaFoldDB" id="A0A0J9C3G5"/>
<evidence type="ECO:0000256" key="1">
    <source>
        <dbReference type="ARBA" id="ARBA00004514"/>
    </source>
</evidence>
<keyword evidence="2" id="KW-0963">Cytoplasm</keyword>
<name>A0A0J9C3G5_9FIRM</name>
<evidence type="ECO:0000256" key="7">
    <source>
        <dbReference type="ARBA" id="ARBA00046432"/>
    </source>
</evidence>
<comment type="subunit">
    <text evidence="7">Component of the translation initiation factor 2B (eIF2B) complex which is a heterodecamer of two sets of five different subunits: alpha, beta, gamma, delta and epsilon. Subunits alpha, beta and delta comprise a regulatory subcomplex and subunits epsilon and gamma comprise a catalytic subcomplex. Within the complex, the hexameric regulatory complex resides at the center, with the two heterodimeric catalytic subcomplexes bound on opposite sides.</text>
</comment>
<keyword evidence="3" id="KW-0396">Initiation factor</keyword>
<dbReference type="EMBL" id="ADLK01000020">
    <property type="protein sequence ID" value="KMW19702.1"/>
    <property type="molecule type" value="Genomic_DNA"/>
</dbReference>
<protein>
    <recommendedName>
        <fullName evidence="5">Translation initiation factor eIF2B subunit beta</fullName>
    </recommendedName>
    <alternativeName>
        <fullName evidence="6">eIF2B GDP-GTP exchange factor subunit beta</fullName>
    </alternativeName>
</protein>
<dbReference type="InterPro" id="IPR000649">
    <property type="entry name" value="IF-2B-related"/>
</dbReference>
<sequence length="365" mass="40504">MEKTAPGYWGLTESTETAEAIEITKCGADPVSAPHKGRFIKMENNVRNILPGPMREVFDSIVEQRVLGASNHIAMVGDMIEAVVRRGEDEQRPADQVIDEILAVADFFIATRGEASQAVSNAILLMTHNIRSYAGMDLKEAAPLILETKNSYARTAAEAVKQCVAYGVRLAETMETIFVYDYSSTVEKFLRGLKENGKQYTVYIAESRIIDGGRPFVKACLESGHKIKFIPEASMMYYLKDCHGAFMGAETFYPDGTGFNTTGSDIVGLICRHYGVPLYFLTPLIKLDIRPVFGGRKKLVYDDLKEKLTANWGEDLDRGSVDFITPELVGVEPEFIRGFVTEKGVIPSGQMYGISMEYSRNLRGV</sequence>
<evidence type="ECO:0000313" key="10">
    <source>
        <dbReference type="Proteomes" id="UP000037392"/>
    </source>
</evidence>
<evidence type="ECO:0000256" key="2">
    <source>
        <dbReference type="ARBA" id="ARBA00022490"/>
    </source>
</evidence>
<dbReference type="Gene3D" id="3.40.50.10470">
    <property type="entry name" value="Translation initiation factor eif-2b, domain 2"/>
    <property type="match status" value="1"/>
</dbReference>
<comment type="similarity">
    <text evidence="8">Belongs to the eIF-2B alpha/beta/delta subunits family.</text>
</comment>
<dbReference type="GO" id="GO:0005829">
    <property type="term" value="C:cytosol"/>
    <property type="evidence" value="ECO:0007669"/>
    <property type="project" value="UniProtKB-SubCell"/>
</dbReference>
<evidence type="ECO:0000256" key="6">
    <source>
        <dbReference type="ARBA" id="ARBA00044228"/>
    </source>
</evidence>
<reference evidence="9 10" key="1">
    <citation type="submission" date="2011-04" db="EMBL/GenBank/DDBJ databases">
        <title>The Genome Sequence of Clostridium citroniae WAL-19142.</title>
        <authorList>
            <consortium name="The Broad Institute Genome Sequencing Platform"/>
            <person name="Earl A."/>
            <person name="Ward D."/>
            <person name="Feldgarden M."/>
            <person name="Gevers D."/>
            <person name="Warren Y.A."/>
            <person name="Tyrrell K.L."/>
            <person name="Citron D.M."/>
            <person name="Goldstein E.J."/>
            <person name="Daigneault M."/>
            <person name="Allen-Vercoe E."/>
            <person name="Young S.K."/>
            <person name="Zeng Q."/>
            <person name="Gargeya S."/>
            <person name="Fitzgerald M."/>
            <person name="Haas B."/>
            <person name="Abouelleil A."/>
            <person name="Alvarado L."/>
            <person name="Arachchi H.M."/>
            <person name="Berlin A."/>
            <person name="Brown A."/>
            <person name="Chapman S.B."/>
            <person name="Chen Z."/>
            <person name="Dunbar C."/>
            <person name="Freedman E."/>
            <person name="Gearin G."/>
            <person name="Gellesch M."/>
            <person name="Goldberg J."/>
            <person name="Griggs A."/>
            <person name="Gujja S."/>
            <person name="Heilman E.R."/>
            <person name="Heiman D."/>
            <person name="Howarth C."/>
            <person name="Larson L."/>
            <person name="Lui A."/>
            <person name="MacDonald P.J."/>
            <person name="Mehta T."/>
            <person name="Montmayeur A."/>
            <person name="Murphy C."/>
            <person name="Neiman D."/>
            <person name="Pearson M."/>
            <person name="Priest M."/>
            <person name="Roberts A."/>
            <person name="Saif S."/>
            <person name="Shea T."/>
            <person name="Shenoy N."/>
            <person name="Sisk P."/>
            <person name="Stolte C."/>
            <person name="Sykes S."/>
            <person name="White J."/>
            <person name="Yandava C."/>
            <person name="Wortman J."/>
            <person name="Nusbaum C."/>
            <person name="Birren B."/>
        </authorList>
    </citation>
    <scope>NUCLEOTIDE SEQUENCE [LARGE SCALE GENOMIC DNA]</scope>
    <source>
        <strain evidence="9 10">WAL-19142</strain>
    </source>
</reference>
<dbReference type="Pfam" id="PF01008">
    <property type="entry name" value="IF-2B"/>
    <property type="match status" value="1"/>
</dbReference>
<dbReference type="PATRIC" id="fig|742734.4.peg.2624"/>
<dbReference type="InterPro" id="IPR037171">
    <property type="entry name" value="NagB/RpiA_transferase-like"/>
</dbReference>
<evidence type="ECO:0000256" key="4">
    <source>
        <dbReference type="ARBA" id="ARBA00022917"/>
    </source>
</evidence>
<comment type="caution">
    <text evidence="9">The sequence shown here is derived from an EMBL/GenBank/DDBJ whole genome shotgun (WGS) entry which is preliminary data.</text>
</comment>
<organism evidence="9 10">
    <name type="scientific">[Clostridium] citroniae WAL-19142</name>
    <dbReference type="NCBI Taxonomy" id="742734"/>
    <lineage>
        <taxon>Bacteria</taxon>
        <taxon>Bacillati</taxon>
        <taxon>Bacillota</taxon>
        <taxon>Clostridia</taxon>
        <taxon>Lachnospirales</taxon>
        <taxon>Lachnospiraceae</taxon>
        <taxon>Enterocloster</taxon>
    </lineage>
</organism>
<proteinExistence type="inferred from homology"/>
<dbReference type="InterPro" id="IPR051855">
    <property type="entry name" value="eIF2B_beta_subunit"/>
</dbReference>
<comment type="subcellular location">
    <subcellularLocation>
        <location evidence="1">Cytoplasm</location>
        <location evidence="1">Cytosol</location>
    </subcellularLocation>
</comment>
<evidence type="ECO:0000313" key="9">
    <source>
        <dbReference type="EMBL" id="KMW19702.1"/>
    </source>
</evidence>
<evidence type="ECO:0000256" key="3">
    <source>
        <dbReference type="ARBA" id="ARBA00022540"/>
    </source>
</evidence>
<dbReference type="InterPro" id="IPR042529">
    <property type="entry name" value="IF_2B-like_C"/>
</dbReference>
<dbReference type="Proteomes" id="UP000037392">
    <property type="component" value="Unassembled WGS sequence"/>
</dbReference>
<dbReference type="PANTHER" id="PTHR45859:SF1">
    <property type="entry name" value="TRANSLATION INITIATION FACTOR EIF-2B SUBUNIT BETA"/>
    <property type="match status" value="1"/>
</dbReference>